<dbReference type="Proteomes" id="UP000524404">
    <property type="component" value="Unassembled WGS sequence"/>
</dbReference>
<dbReference type="Pfam" id="PF01435">
    <property type="entry name" value="Peptidase_M48"/>
    <property type="match status" value="1"/>
</dbReference>
<accession>A0A841EH85</accession>
<keyword evidence="9" id="KW-0482">Metalloprotease</keyword>
<evidence type="ECO:0000256" key="5">
    <source>
        <dbReference type="ARBA" id="ARBA00022723"/>
    </source>
</evidence>
<proteinExistence type="predicted"/>
<keyword evidence="10 11" id="KW-0472">Membrane</keyword>
<evidence type="ECO:0000313" key="13">
    <source>
        <dbReference type="EMBL" id="MBB6002742.1"/>
    </source>
</evidence>
<dbReference type="Gene3D" id="3.30.2010.10">
    <property type="entry name" value="Metalloproteases ('zincins'), catalytic domain"/>
    <property type="match status" value="1"/>
</dbReference>
<dbReference type="AlphaFoldDB" id="A0A841EH85"/>
<organism evidence="13 14">
    <name type="scientific">Arcicella rosea</name>
    <dbReference type="NCBI Taxonomy" id="502909"/>
    <lineage>
        <taxon>Bacteria</taxon>
        <taxon>Pseudomonadati</taxon>
        <taxon>Bacteroidota</taxon>
        <taxon>Cytophagia</taxon>
        <taxon>Cytophagales</taxon>
        <taxon>Flectobacillaceae</taxon>
        <taxon>Arcicella</taxon>
    </lineage>
</organism>
<feature type="domain" description="Peptidase M48" evidence="12">
    <location>
        <begin position="174"/>
        <end position="387"/>
    </location>
</feature>
<evidence type="ECO:0000256" key="9">
    <source>
        <dbReference type="ARBA" id="ARBA00023049"/>
    </source>
</evidence>
<keyword evidence="5" id="KW-0479">Metal-binding</keyword>
<evidence type="ECO:0000256" key="1">
    <source>
        <dbReference type="ARBA" id="ARBA00001947"/>
    </source>
</evidence>
<keyword evidence="3 13" id="KW-0645">Protease</keyword>
<keyword evidence="14" id="KW-1185">Reference proteome</keyword>
<dbReference type="EMBL" id="JACHKT010000007">
    <property type="protein sequence ID" value="MBB6002742.1"/>
    <property type="molecule type" value="Genomic_DNA"/>
</dbReference>
<comment type="caution">
    <text evidence="13">The sequence shown here is derived from an EMBL/GenBank/DDBJ whole genome shotgun (WGS) entry which is preliminary data.</text>
</comment>
<evidence type="ECO:0000256" key="3">
    <source>
        <dbReference type="ARBA" id="ARBA00022670"/>
    </source>
</evidence>
<feature type="transmembrane region" description="Helical" evidence="11">
    <location>
        <begin position="41"/>
        <end position="74"/>
    </location>
</feature>
<evidence type="ECO:0000256" key="8">
    <source>
        <dbReference type="ARBA" id="ARBA00022989"/>
    </source>
</evidence>
<evidence type="ECO:0000256" key="6">
    <source>
        <dbReference type="ARBA" id="ARBA00022801"/>
    </source>
</evidence>
<keyword evidence="4 11" id="KW-0812">Transmembrane</keyword>
<evidence type="ECO:0000259" key="12">
    <source>
        <dbReference type="Pfam" id="PF01435"/>
    </source>
</evidence>
<evidence type="ECO:0000256" key="11">
    <source>
        <dbReference type="SAM" id="Phobius"/>
    </source>
</evidence>
<dbReference type="CDD" id="cd07328">
    <property type="entry name" value="M48_Ste24p_like"/>
    <property type="match status" value="1"/>
</dbReference>
<name>A0A841EH85_9BACT</name>
<reference evidence="13 14" key="1">
    <citation type="submission" date="2020-08" db="EMBL/GenBank/DDBJ databases">
        <title>Functional genomics of gut bacteria from endangered species of beetles.</title>
        <authorList>
            <person name="Carlos-Shanley C."/>
        </authorList>
    </citation>
    <scope>NUCLEOTIDE SEQUENCE [LARGE SCALE GENOMIC DNA]</scope>
    <source>
        <strain evidence="13 14">S00070</strain>
    </source>
</reference>
<dbReference type="GO" id="GO:0006508">
    <property type="term" value="P:proteolysis"/>
    <property type="evidence" value="ECO:0007669"/>
    <property type="project" value="UniProtKB-KW"/>
</dbReference>
<evidence type="ECO:0000256" key="2">
    <source>
        <dbReference type="ARBA" id="ARBA00022475"/>
    </source>
</evidence>
<dbReference type="GO" id="GO:0046872">
    <property type="term" value="F:metal ion binding"/>
    <property type="evidence" value="ECO:0007669"/>
    <property type="project" value="UniProtKB-KW"/>
</dbReference>
<gene>
    <name evidence="13" type="ORF">HNP25_001394</name>
</gene>
<sequence>MKNTVYHNAYLEFDKSTIHFLQYSMQTITVSESFKKMTIKAILSICLFIVTYLALIVLAVIFTIICAYGGFAIIMLKPTLLTILVGVGLLAMGILVLFFLGKFIFKKNVVDRSHLVEITATQEPELFAFIQKIVGEVKTDFPKKIYLSADVNASVFYDSSFLSMFLPIKKNLQIGVALVNAVSVSEFEAILAHEFGHFSQRSMKVGSYVYNVNQVIYNLLYENDSFESKASSIASWHSYIAFFVGLSLKIIQGIQWVLRKIYDIVNISYMSLSREMEFHADEVAANVAGSEPLITSLLRLDLADESYKTVINYYSDKISEAVKPSNIFPQYQFVMNFLAGENKLPNVNNLPQVNLSNFNRYNKTKLVITNQWASHPNTEDRVVALQKLNISVKENKTDKAIVLFKNIDVVQQKVTDNLFAQVTYNEEVKDEKAEEFIETYTKNYRANTFDTIFNCYYDNKNPFYFDKDSLESTTDLTFNDLFGENAVDTVYSSIAIERDIQTITQIKSGDLTIKSFDYDGIKYSPKECDELIPVLETELAGLKKEIEANDKAIFQYFLQLAQSKGLETEYLNEYKAYDEIDKSYDEQFEMYVKMMNATAFINYNTPFEVVEQNINAIYELEKPFKEQINKLLSDERYQSVITEEIRENLNKYLAEVLVYFSRPDYDNESLNIMMASIHQYQYIIGRKFFESKKELLDFKVKITKE</sequence>
<keyword evidence="6" id="KW-0378">Hydrolase</keyword>
<protein>
    <submittedName>
        <fullName evidence="13">Zn-dependent protease with chaperone function</fullName>
    </submittedName>
</protein>
<evidence type="ECO:0000256" key="10">
    <source>
        <dbReference type="ARBA" id="ARBA00023136"/>
    </source>
</evidence>
<dbReference type="InterPro" id="IPR050083">
    <property type="entry name" value="HtpX_protease"/>
</dbReference>
<feature type="transmembrane region" description="Helical" evidence="11">
    <location>
        <begin position="80"/>
        <end position="105"/>
    </location>
</feature>
<evidence type="ECO:0000256" key="7">
    <source>
        <dbReference type="ARBA" id="ARBA00022833"/>
    </source>
</evidence>
<dbReference type="GO" id="GO:0004222">
    <property type="term" value="F:metalloendopeptidase activity"/>
    <property type="evidence" value="ECO:0007669"/>
    <property type="project" value="InterPro"/>
</dbReference>
<dbReference type="PANTHER" id="PTHR43221:SF2">
    <property type="entry name" value="PROTEASE HTPX HOMOLOG"/>
    <property type="match status" value="1"/>
</dbReference>
<feature type="transmembrane region" description="Helical" evidence="11">
    <location>
        <begin position="239"/>
        <end position="258"/>
    </location>
</feature>
<dbReference type="InterPro" id="IPR001915">
    <property type="entry name" value="Peptidase_M48"/>
</dbReference>
<keyword evidence="2" id="KW-1003">Cell membrane</keyword>
<keyword evidence="7" id="KW-0862">Zinc</keyword>
<evidence type="ECO:0000256" key="4">
    <source>
        <dbReference type="ARBA" id="ARBA00022692"/>
    </source>
</evidence>
<dbReference type="RefSeq" id="WP_184132351.1">
    <property type="nucleotide sequence ID" value="NZ_JACHKT010000007.1"/>
</dbReference>
<comment type="cofactor">
    <cofactor evidence="1">
        <name>Zn(2+)</name>
        <dbReference type="ChEBI" id="CHEBI:29105"/>
    </cofactor>
</comment>
<dbReference type="PANTHER" id="PTHR43221">
    <property type="entry name" value="PROTEASE HTPX"/>
    <property type="match status" value="1"/>
</dbReference>
<keyword evidence="8 11" id="KW-1133">Transmembrane helix</keyword>
<evidence type="ECO:0000313" key="14">
    <source>
        <dbReference type="Proteomes" id="UP000524404"/>
    </source>
</evidence>